<reference evidence="4" key="2">
    <citation type="submission" date="2021-03" db="UniProtKB">
        <authorList>
            <consortium name="Ensembl"/>
        </authorList>
    </citation>
    <scope>IDENTIFICATION</scope>
</reference>
<evidence type="ECO:0000313" key="4">
    <source>
        <dbReference type="Ensembl" id="ENSXETP00000107075"/>
    </source>
</evidence>
<evidence type="ECO:0000256" key="2">
    <source>
        <dbReference type="SAM" id="Phobius"/>
    </source>
</evidence>
<dbReference type="InterPro" id="IPR013783">
    <property type="entry name" value="Ig-like_fold"/>
</dbReference>
<name>A0A803JGR3_XENTR</name>
<dbReference type="InterPro" id="IPR050380">
    <property type="entry name" value="Immune_Resp_Modulators"/>
</dbReference>
<dbReference type="InParanoid" id="A0A803JGR3"/>
<dbReference type="GeneTree" id="ENSGT01030000234920"/>
<feature type="domain" description="Ig-like" evidence="3">
    <location>
        <begin position="126"/>
        <end position="221"/>
    </location>
</feature>
<keyword evidence="2" id="KW-0812">Transmembrane</keyword>
<dbReference type="SMART" id="SM00407">
    <property type="entry name" value="IGc1"/>
    <property type="match status" value="1"/>
</dbReference>
<keyword evidence="1" id="KW-0393">Immunoglobulin domain</keyword>
<accession>A0A803JGR3</accession>
<organism evidence="4">
    <name type="scientific">Xenopus tropicalis</name>
    <name type="common">Western clawed frog</name>
    <name type="synonym">Silurana tropicalis</name>
    <dbReference type="NCBI Taxonomy" id="8364"/>
    <lineage>
        <taxon>Eukaryota</taxon>
        <taxon>Metazoa</taxon>
        <taxon>Chordata</taxon>
        <taxon>Craniata</taxon>
        <taxon>Vertebrata</taxon>
        <taxon>Euteleostomi</taxon>
        <taxon>Amphibia</taxon>
        <taxon>Batrachia</taxon>
        <taxon>Anura</taxon>
        <taxon>Pipoidea</taxon>
        <taxon>Pipidae</taxon>
        <taxon>Xenopodinae</taxon>
        <taxon>Xenopus</taxon>
        <taxon>Silurana</taxon>
    </lineage>
</organism>
<proteinExistence type="predicted"/>
<dbReference type="Pfam" id="PF07654">
    <property type="entry name" value="C1-set"/>
    <property type="match status" value="1"/>
</dbReference>
<dbReference type="FunCoup" id="A0A803JGR3">
    <property type="interactions" value="447"/>
</dbReference>
<dbReference type="PROSITE" id="PS50835">
    <property type="entry name" value="IG_LIKE"/>
    <property type="match status" value="1"/>
</dbReference>
<sequence>MGLVPGPEYGVGARPRVWGWCPAQSDGVGARLRVWGWCPAQSDGVGARLRVMGLVPGPEYGVGLVPGPEYGVGLVPGPEYRVGLVPGPEYGGIMCRRESVCSYNAQYFGEGTLLHVMEKGQERLEPKVSIFRPDPQELSAHGYLSLVCVASGFFPEHVELSWLVNGNPREGSRGKAWRVGETYSMSSRLSLTKEQYYNTENSFQCSAGFRGESKVATDSVSGEKDCGVSPDELKRLVNNGVLSYILILCKSALYGLIVTAVIWRKKASASSY</sequence>
<dbReference type="InterPro" id="IPR036179">
    <property type="entry name" value="Ig-like_dom_sf"/>
</dbReference>
<dbReference type="SUPFAM" id="SSF48726">
    <property type="entry name" value="Immunoglobulin"/>
    <property type="match status" value="1"/>
</dbReference>
<keyword evidence="2" id="KW-0472">Membrane</keyword>
<keyword evidence="2" id="KW-1133">Transmembrane helix</keyword>
<reference evidence="4" key="1">
    <citation type="journal article" date="2010" name="Science">
        <title>The genome of the Western clawed frog Xenopus tropicalis.</title>
        <authorList>
            <person name="Hellsten U."/>
            <person name="Harland R.M."/>
            <person name="Gilchrist M.J."/>
            <person name="Hendrix D."/>
            <person name="Jurka J."/>
            <person name="Kapitonov V."/>
            <person name="Ovcharenko I."/>
            <person name="Putnam N.H."/>
            <person name="Shu S."/>
            <person name="Taher L."/>
            <person name="Blitz I.L."/>
            <person name="Blumberg B."/>
            <person name="Dichmann D.S."/>
            <person name="Dubchak I."/>
            <person name="Amaya E."/>
            <person name="Detter J.C."/>
            <person name="Fletcher R."/>
            <person name="Gerhard D.S."/>
            <person name="Goodstein D."/>
            <person name="Graves T."/>
            <person name="Grigoriev I.V."/>
            <person name="Grimwood J."/>
            <person name="Kawashima T."/>
            <person name="Lindquist E."/>
            <person name="Lucas S.M."/>
            <person name="Mead P.E."/>
            <person name="Mitros T."/>
            <person name="Ogino H."/>
            <person name="Ohta Y."/>
            <person name="Poliakov A.V."/>
            <person name="Pollet N."/>
            <person name="Robert J."/>
            <person name="Salamov A."/>
            <person name="Sater A.K."/>
            <person name="Schmutz J."/>
            <person name="Terry A."/>
            <person name="Vize P.D."/>
            <person name="Warren W.C."/>
            <person name="Wells D."/>
            <person name="Wills A."/>
            <person name="Wilson R.K."/>
            <person name="Zimmerman L.B."/>
            <person name="Zorn A.M."/>
            <person name="Grainger R."/>
            <person name="Grammer T."/>
            <person name="Khokha M.K."/>
            <person name="Richardson P.M."/>
            <person name="Rokhsar D.S."/>
        </authorList>
    </citation>
    <scope>NUCLEOTIDE SEQUENCE [LARGE SCALE GENOMIC DNA]</scope>
    <source>
        <strain evidence="4">Nigerian</strain>
    </source>
</reference>
<dbReference type="AlphaFoldDB" id="A0A803JGR3"/>
<feature type="transmembrane region" description="Helical" evidence="2">
    <location>
        <begin position="241"/>
        <end position="263"/>
    </location>
</feature>
<dbReference type="Ensembl" id="ENSXETT00000113842">
    <property type="protein sequence ID" value="ENSXETP00000107075"/>
    <property type="gene ID" value="ENSXETG00000047880"/>
</dbReference>
<dbReference type="PANTHER" id="PTHR23411">
    <property type="entry name" value="TAPASIN"/>
    <property type="match status" value="1"/>
</dbReference>
<dbReference type="InterPro" id="IPR003597">
    <property type="entry name" value="Ig_C1-set"/>
</dbReference>
<dbReference type="Gene3D" id="2.60.40.10">
    <property type="entry name" value="Immunoglobulins"/>
    <property type="match status" value="1"/>
</dbReference>
<evidence type="ECO:0000259" key="3">
    <source>
        <dbReference type="PROSITE" id="PS50835"/>
    </source>
</evidence>
<protein>
    <recommendedName>
        <fullName evidence="3">Ig-like domain-containing protein</fullName>
    </recommendedName>
</protein>
<evidence type="ECO:0000256" key="1">
    <source>
        <dbReference type="ARBA" id="ARBA00023319"/>
    </source>
</evidence>
<dbReference type="InterPro" id="IPR007110">
    <property type="entry name" value="Ig-like_dom"/>
</dbReference>